<feature type="compositionally biased region" description="Basic and acidic residues" evidence="1">
    <location>
        <begin position="49"/>
        <end position="65"/>
    </location>
</feature>
<dbReference type="VEuPathDB" id="FungiDB:ATEG_02273"/>
<dbReference type="GeneID" id="4316733"/>
<accession>Q0CVL1</accession>
<gene>
    <name evidence="2" type="ORF">ATEG_02273</name>
</gene>
<feature type="region of interest" description="Disordered" evidence="1">
    <location>
        <begin position="1"/>
        <end position="102"/>
    </location>
</feature>
<evidence type="ECO:0000313" key="3">
    <source>
        <dbReference type="Proteomes" id="UP000007963"/>
    </source>
</evidence>
<organism evidence="2 3">
    <name type="scientific">Aspergillus terreus (strain NIH 2624 / FGSC A1156)</name>
    <dbReference type="NCBI Taxonomy" id="341663"/>
    <lineage>
        <taxon>Eukaryota</taxon>
        <taxon>Fungi</taxon>
        <taxon>Dikarya</taxon>
        <taxon>Ascomycota</taxon>
        <taxon>Pezizomycotina</taxon>
        <taxon>Eurotiomycetes</taxon>
        <taxon>Eurotiomycetidae</taxon>
        <taxon>Eurotiales</taxon>
        <taxon>Aspergillaceae</taxon>
        <taxon>Aspergillus</taxon>
        <taxon>Aspergillus subgen. Circumdati</taxon>
    </lineage>
</organism>
<name>Q0CVL1_ASPTN</name>
<dbReference type="RefSeq" id="XP_001211451.1">
    <property type="nucleotide sequence ID" value="XM_001211451.1"/>
</dbReference>
<evidence type="ECO:0000256" key="1">
    <source>
        <dbReference type="SAM" id="MobiDB-lite"/>
    </source>
</evidence>
<sequence>MAFYNNSIGNQNGGNQNANGKPIEMRGQNNRHARGHRREPTKKPATQQHPREPRANNQHLEEPYHSRRRVFNQTSSALEGPRRGRRGQMRLAPGDKDIEMADAPSLEIPEPKDIIMRDAPVPRRVRRKKERRLWQMEALIQQFQRCKLEHRAQRDKDNDVIMGEAPPLVY</sequence>
<protein>
    <submittedName>
        <fullName evidence="2">Uncharacterized protein</fullName>
    </submittedName>
</protein>
<proteinExistence type="predicted"/>
<evidence type="ECO:0000313" key="2">
    <source>
        <dbReference type="EMBL" id="EAU37235.1"/>
    </source>
</evidence>
<reference evidence="3" key="1">
    <citation type="submission" date="2005-09" db="EMBL/GenBank/DDBJ databases">
        <title>Annotation of the Aspergillus terreus NIH2624 genome.</title>
        <authorList>
            <person name="Birren B.W."/>
            <person name="Lander E.S."/>
            <person name="Galagan J.E."/>
            <person name="Nusbaum C."/>
            <person name="Devon K."/>
            <person name="Henn M."/>
            <person name="Ma L.-J."/>
            <person name="Jaffe D.B."/>
            <person name="Butler J."/>
            <person name="Alvarez P."/>
            <person name="Gnerre S."/>
            <person name="Grabherr M."/>
            <person name="Kleber M."/>
            <person name="Mauceli E.W."/>
            <person name="Brockman W."/>
            <person name="Rounsley S."/>
            <person name="Young S.K."/>
            <person name="LaButti K."/>
            <person name="Pushparaj V."/>
            <person name="DeCaprio D."/>
            <person name="Crawford M."/>
            <person name="Koehrsen M."/>
            <person name="Engels R."/>
            <person name="Montgomery P."/>
            <person name="Pearson M."/>
            <person name="Howarth C."/>
            <person name="Larson L."/>
            <person name="Luoma S."/>
            <person name="White J."/>
            <person name="Alvarado L."/>
            <person name="Kodira C.D."/>
            <person name="Zeng Q."/>
            <person name="Oleary S."/>
            <person name="Yandava C."/>
            <person name="Denning D.W."/>
            <person name="Nierman W.C."/>
            <person name="Milne T."/>
            <person name="Madden K."/>
        </authorList>
    </citation>
    <scope>NUCLEOTIDE SEQUENCE [LARGE SCALE GENOMIC DNA]</scope>
    <source>
        <strain evidence="3">NIH 2624 / FGSC A1156</strain>
    </source>
</reference>
<feature type="compositionally biased region" description="Low complexity" evidence="1">
    <location>
        <begin position="1"/>
        <end position="20"/>
    </location>
</feature>
<dbReference type="HOGENOM" id="CLU_1570302_0_0_1"/>
<dbReference type="Proteomes" id="UP000007963">
    <property type="component" value="Unassembled WGS sequence"/>
</dbReference>
<dbReference type="EMBL" id="CH476596">
    <property type="protein sequence ID" value="EAU37235.1"/>
    <property type="molecule type" value="Genomic_DNA"/>
</dbReference>
<dbReference type="AlphaFoldDB" id="Q0CVL1"/>
<feature type="compositionally biased region" description="Basic residues" evidence="1">
    <location>
        <begin position="29"/>
        <end position="40"/>
    </location>
</feature>